<dbReference type="Proteomes" id="UP000244924">
    <property type="component" value="Unassembled WGS sequence"/>
</dbReference>
<protein>
    <recommendedName>
        <fullName evidence="3">Restriction endonuclease</fullName>
    </recommendedName>
</protein>
<dbReference type="InterPro" id="IPR015278">
    <property type="entry name" value="BglII-like"/>
</dbReference>
<dbReference type="EMBL" id="OMOQ01000001">
    <property type="protein sequence ID" value="SPH17927.1"/>
    <property type="molecule type" value="Genomic_DNA"/>
</dbReference>
<dbReference type="GO" id="GO:0009036">
    <property type="term" value="F:type II site-specific deoxyribonuclease activity"/>
    <property type="evidence" value="ECO:0007669"/>
    <property type="project" value="InterPro"/>
</dbReference>
<keyword evidence="2" id="KW-1185">Reference proteome</keyword>
<proteinExistence type="predicted"/>
<dbReference type="SUPFAM" id="SSF52980">
    <property type="entry name" value="Restriction endonuclease-like"/>
    <property type="match status" value="1"/>
</dbReference>
<evidence type="ECO:0008006" key="3">
    <source>
        <dbReference type="Google" id="ProtNLM"/>
    </source>
</evidence>
<name>A0A2R8B5Q4_9RHOB</name>
<gene>
    <name evidence="1" type="ORF">DEA8626_01455</name>
</gene>
<dbReference type="Pfam" id="PF09195">
    <property type="entry name" value="Endonuc-BglII"/>
    <property type="match status" value="1"/>
</dbReference>
<organism evidence="1 2">
    <name type="scientific">Albidovulum aquaemixtae</name>
    <dbReference type="NCBI Taxonomy" id="1542388"/>
    <lineage>
        <taxon>Bacteria</taxon>
        <taxon>Pseudomonadati</taxon>
        <taxon>Pseudomonadota</taxon>
        <taxon>Alphaproteobacteria</taxon>
        <taxon>Rhodobacterales</taxon>
        <taxon>Paracoccaceae</taxon>
        <taxon>Albidovulum</taxon>
    </lineage>
</organism>
<dbReference type="InterPro" id="IPR011338">
    <property type="entry name" value="BamHI/BglII/BstY"/>
</dbReference>
<dbReference type="AlphaFoldDB" id="A0A2R8B5Q4"/>
<dbReference type="InterPro" id="IPR011335">
    <property type="entry name" value="Restrct_endonuc-II-like"/>
</dbReference>
<dbReference type="GO" id="GO:0000287">
    <property type="term" value="F:magnesium ion binding"/>
    <property type="evidence" value="ECO:0007669"/>
    <property type="project" value="InterPro"/>
</dbReference>
<dbReference type="GO" id="GO:0009307">
    <property type="term" value="P:DNA restriction-modification system"/>
    <property type="evidence" value="ECO:0007669"/>
    <property type="project" value="InterPro"/>
</dbReference>
<accession>A0A2R8B5Q4</accession>
<reference evidence="1 2" key="1">
    <citation type="submission" date="2018-03" db="EMBL/GenBank/DDBJ databases">
        <authorList>
            <person name="Keele B.F."/>
        </authorList>
    </citation>
    <scope>NUCLEOTIDE SEQUENCE [LARGE SCALE GENOMIC DNA]</scope>
    <source>
        <strain evidence="1 2">CECT 8626</strain>
    </source>
</reference>
<dbReference type="OrthoDB" id="7375950at2"/>
<evidence type="ECO:0000313" key="2">
    <source>
        <dbReference type="Proteomes" id="UP000244924"/>
    </source>
</evidence>
<dbReference type="GO" id="GO:0003677">
    <property type="term" value="F:DNA binding"/>
    <property type="evidence" value="ECO:0007669"/>
    <property type="project" value="InterPro"/>
</dbReference>
<dbReference type="Gene3D" id="3.40.91.20">
    <property type="match status" value="1"/>
</dbReference>
<sequence>MKLDATYSHHNGVDLWQERDLYEWATDIFEAPKIKVGEVSTTVIRDHVKGELETDGWAFNVRIDAEVDLTVFARKGDLAFQLQTGNISRYAYDLIKLQHLYIKREIESAILAVPTKAAAVKIGSNIANDERIWNELNIFDRIITLPIMLIAFE</sequence>
<dbReference type="RefSeq" id="WP_108852317.1">
    <property type="nucleotide sequence ID" value="NZ_OMOQ01000001.1"/>
</dbReference>
<evidence type="ECO:0000313" key="1">
    <source>
        <dbReference type="EMBL" id="SPH17927.1"/>
    </source>
</evidence>